<sequence length="137" mass="15004">MFLKNGDIVGKRTVRMACRLLCDSTRIGISSSAPGGLLHYILPSLILGLLDRVDMFKQAQDLTEATLPDDHAVLIRVILSKARLTGTAEPAMMLSNKHKREVDPDRAPLREFYGIALASTNRSDTLPNEPPSPLVPV</sequence>
<dbReference type="EMBL" id="MU267822">
    <property type="protein sequence ID" value="KAH7908444.1"/>
    <property type="molecule type" value="Genomic_DNA"/>
</dbReference>
<organism evidence="1 2">
    <name type="scientific">Hygrophoropsis aurantiaca</name>
    <dbReference type="NCBI Taxonomy" id="72124"/>
    <lineage>
        <taxon>Eukaryota</taxon>
        <taxon>Fungi</taxon>
        <taxon>Dikarya</taxon>
        <taxon>Basidiomycota</taxon>
        <taxon>Agaricomycotina</taxon>
        <taxon>Agaricomycetes</taxon>
        <taxon>Agaricomycetidae</taxon>
        <taxon>Boletales</taxon>
        <taxon>Coniophorineae</taxon>
        <taxon>Hygrophoropsidaceae</taxon>
        <taxon>Hygrophoropsis</taxon>
    </lineage>
</organism>
<name>A0ACB8A5D5_9AGAM</name>
<gene>
    <name evidence="1" type="ORF">BJ138DRAFT_1115858</name>
</gene>
<evidence type="ECO:0000313" key="2">
    <source>
        <dbReference type="Proteomes" id="UP000790377"/>
    </source>
</evidence>
<accession>A0ACB8A5D5</accession>
<comment type="caution">
    <text evidence="1">The sequence shown here is derived from an EMBL/GenBank/DDBJ whole genome shotgun (WGS) entry which is preliminary data.</text>
</comment>
<proteinExistence type="predicted"/>
<evidence type="ECO:0000313" key="1">
    <source>
        <dbReference type="EMBL" id="KAH7908444.1"/>
    </source>
</evidence>
<protein>
    <submittedName>
        <fullName evidence="1">Uncharacterized protein</fullName>
    </submittedName>
</protein>
<reference evidence="1" key="1">
    <citation type="journal article" date="2021" name="New Phytol.">
        <title>Evolutionary innovations through gain and loss of genes in the ectomycorrhizal Boletales.</title>
        <authorList>
            <person name="Wu G."/>
            <person name="Miyauchi S."/>
            <person name="Morin E."/>
            <person name="Kuo A."/>
            <person name="Drula E."/>
            <person name="Varga T."/>
            <person name="Kohler A."/>
            <person name="Feng B."/>
            <person name="Cao Y."/>
            <person name="Lipzen A."/>
            <person name="Daum C."/>
            <person name="Hundley H."/>
            <person name="Pangilinan J."/>
            <person name="Johnson J."/>
            <person name="Barry K."/>
            <person name="LaButti K."/>
            <person name="Ng V."/>
            <person name="Ahrendt S."/>
            <person name="Min B."/>
            <person name="Choi I.G."/>
            <person name="Park H."/>
            <person name="Plett J.M."/>
            <person name="Magnuson J."/>
            <person name="Spatafora J.W."/>
            <person name="Nagy L.G."/>
            <person name="Henrissat B."/>
            <person name="Grigoriev I.V."/>
            <person name="Yang Z.L."/>
            <person name="Xu J."/>
            <person name="Martin F.M."/>
        </authorList>
    </citation>
    <scope>NUCLEOTIDE SEQUENCE</scope>
    <source>
        <strain evidence="1">ATCC 28755</strain>
    </source>
</reference>
<dbReference type="Proteomes" id="UP000790377">
    <property type="component" value="Unassembled WGS sequence"/>
</dbReference>
<keyword evidence="2" id="KW-1185">Reference proteome</keyword>